<reference evidence="1" key="1">
    <citation type="submission" date="2020-04" db="EMBL/GenBank/DDBJ databases">
        <title>Hybrid Assembly of Korean Phytophthora infestans isolates.</title>
        <authorList>
            <person name="Prokchorchik M."/>
            <person name="Lee Y."/>
            <person name="Seo J."/>
            <person name="Cho J.-H."/>
            <person name="Park Y.-E."/>
            <person name="Jang D.-C."/>
            <person name="Im J.-S."/>
            <person name="Choi J.-G."/>
            <person name="Park H.-J."/>
            <person name="Lee G.-B."/>
            <person name="Lee Y.-G."/>
            <person name="Hong S.-Y."/>
            <person name="Cho K."/>
            <person name="Sohn K.H."/>
        </authorList>
    </citation>
    <scope>NUCLEOTIDE SEQUENCE</scope>
    <source>
        <strain evidence="1">KR_1_A1</strain>
    </source>
</reference>
<evidence type="ECO:0000313" key="1">
    <source>
        <dbReference type="EMBL" id="KAF4035211.1"/>
    </source>
</evidence>
<comment type="caution">
    <text evidence="1">The sequence shown here is derived from an EMBL/GenBank/DDBJ whole genome shotgun (WGS) entry which is preliminary data.</text>
</comment>
<gene>
    <name evidence="1" type="ORF">GN244_ATG12789</name>
</gene>
<accession>A0A833WS90</accession>
<sequence>MNAVSKAFNYIVSTTHEDQTVGKTLAGWGIKDKPRLPTLTIFDAVVAQRVHLVQESRFASSLGLHDAFILREDVLDVLTASAVLHYPDMAKLAPQSLYIKRVQQILSQNQISEMEITAWALTIHADVAKQERSCTLTSVAENGPQASVEDYVRKQTTLLERQTSLISELTTQVNLLADRMRQLENGSSYVPEHSKIAEAAEAAAAPFSQMKSQVKTQSRANSPSSVWYEWFCDLSPFTHTNRRRYHECKVTVAFMWLFLPDGYNVISDDGQLKARILRSGLEAEAGIQALLAEENITAKSYGTIVKVLKRLHTDGKLNNHITRFQTLQQQGLVLDPTPPKSQHVLQLCYPTQPSQP</sequence>
<protein>
    <submittedName>
        <fullName evidence="1">Uncharacterized protein</fullName>
    </submittedName>
</protein>
<proteinExistence type="predicted"/>
<keyword evidence="2" id="KW-1185">Reference proteome</keyword>
<dbReference type="AlphaFoldDB" id="A0A833WS90"/>
<organism evidence="1 2">
    <name type="scientific">Phytophthora infestans</name>
    <name type="common">Potato late blight agent</name>
    <name type="synonym">Botrytis infestans</name>
    <dbReference type="NCBI Taxonomy" id="4787"/>
    <lineage>
        <taxon>Eukaryota</taxon>
        <taxon>Sar</taxon>
        <taxon>Stramenopiles</taxon>
        <taxon>Oomycota</taxon>
        <taxon>Peronosporomycetes</taxon>
        <taxon>Peronosporales</taxon>
        <taxon>Peronosporaceae</taxon>
        <taxon>Phytophthora</taxon>
    </lineage>
</organism>
<evidence type="ECO:0000313" key="2">
    <source>
        <dbReference type="Proteomes" id="UP000602510"/>
    </source>
</evidence>
<dbReference type="EMBL" id="WSZM01000330">
    <property type="protein sequence ID" value="KAF4035211.1"/>
    <property type="molecule type" value="Genomic_DNA"/>
</dbReference>
<dbReference type="Proteomes" id="UP000602510">
    <property type="component" value="Unassembled WGS sequence"/>
</dbReference>
<name>A0A833WS90_PHYIN</name>